<proteinExistence type="predicted"/>
<dbReference type="AlphaFoldDB" id="A0A511KAQ9"/>
<dbReference type="Proteomes" id="UP000321518">
    <property type="component" value="Unassembled WGS sequence"/>
</dbReference>
<dbReference type="EMBL" id="BJWK01000002">
    <property type="protein sequence ID" value="GEM07036.1"/>
    <property type="molecule type" value="Genomic_DNA"/>
</dbReference>
<evidence type="ECO:0000313" key="2">
    <source>
        <dbReference type="Proteomes" id="UP000321518"/>
    </source>
</evidence>
<comment type="caution">
    <text evidence="1">The sequence shown here is derived from an EMBL/GenBank/DDBJ whole genome shotgun (WGS) entry which is preliminary data.</text>
</comment>
<sequence length="159" mass="17352">MTAKDGFQVVVTAWGWKTLPEIFRPDSTFLHAATLSDSRLNPFLQVPTGTTNTYYLFPPPSSASTSPFTRPTAASVASDDSLLSQVCLDKVLAMAEYYRVFVASTFDVVMKLVYEGDPEAEELLNGKEVYEDLVKTQDAASFLGSNTVIALVARLHTCG</sequence>
<accession>A0A511KAQ9</accession>
<gene>
    <name evidence="1" type="ORF">Rt10032_c02g1053</name>
</gene>
<reference evidence="1 2" key="1">
    <citation type="submission" date="2019-07" db="EMBL/GenBank/DDBJ databases">
        <title>Rhodotorula toruloides NBRC10032 genome sequencing.</title>
        <authorList>
            <person name="Shida Y."/>
            <person name="Takaku H."/>
            <person name="Ogasawara W."/>
            <person name="Mori K."/>
        </authorList>
    </citation>
    <scope>NUCLEOTIDE SEQUENCE [LARGE SCALE GENOMIC DNA]</scope>
    <source>
        <strain evidence="1 2">NBRC10032</strain>
    </source>
</reference>
<organism evidence="1 2">
    <name type="scientific">Rhodotorula toruloides</name>
    <name type="common">Yeast</name>
    <name type="synonym">Rhodosporidium toruloides</name>
    <dbReference type="NCBI Taxonomy" id="5286"/>
    <lineage>
        <taxon>Eukaryota</taxon>
        <taxon>Fungi</taxon>
        <taxon>Dikarya</taxon>
        <taxon>Basidiomycota</taxon>
        <taxon>Pucciniomycotina</taxon>
        <taxon>Microbotryomycetes</taxon>
        <taxon>Sporidiobolales</taxon>
        <taxon>Sporidiobolaceae</taxon>
        <taxon>Rhodotorula</taxon>
    </lineage>
</organism>
<name>A0A511KAQ9_RHOTO</name>
<dbReference type="OrthoDB" id="10646268at2759"/>
<protein>
    <submittedName>
        <fullName evidence="1">Uncharacterized protein</fullName>
    </submittedName>
</protein>
<evidence type="ECO:0000313" key="1">
    <source>
        <dbReference type="EMBL" id="GEM07036.1"/>
    </source>
</evidence>